<protein>
    <submittedName>
        <fullName evidence="1">Uncharacterized protein</fullName>
    </submittedName>
</protein>
<dbReference type="AlphaFoldDB" id="A0A0E9VAG4"/>
<sequence>MLRLVSVTLQPVCFAYSDCLLKTHAHAGMKALKRKPTGCPVDTSRASFSSAYSNEAVSLPQITPSPD</sequence>
<accession>A0A0E9VAG4</accession>
<proteinExistence type="predicted"/>
<evidence type="ECO:0000313" key="1">
    <source>
        <dbReference type="EMBL" id="JAH74445.1"/>
    </source>
</evidence>
<reference evidence="1" key="2">
    <citation type="journal article" date="2015" name="Fish Shellfish Immunol.">
        <title>Early steps in the European eel (Anguilla anguilla)-Vibrio vulnificus interaction in the gills: Role of the RtxA13 toxin.</title>
        <authorList>
            <person name="Callol A."/>
            <person name="Pajuelo D."/>
            <person name="Ebbesson L."/>
            <person name="Teles M."/>
            <person name="MacKenzie S."/>
            <person name="Amaro C."/>
        </authorList>
    </citation>
    <scope>NUCLEOTIDE SEQUENCE</scope>
</reference>
<name>A0A0E9VAG4_ANGAN</name>
<organism evidence="1">
    <name type="scientific">Anguilla anguilla</name>
    <name type="common">European freshwater eel</name>
    <name type="synonym">Muraena anguilla</name>
    <dbReference type="NCBI Taxonomy" id="7936"/>
    <lineage>
        <taxon>Eukaryota</taxon>
        <taxon>Metazoa</taxon>
        <taxon>Chordata</taxon>
        <taxon>Craniata</taxon>
        <taxon>Vertebrata</taxon>
        <taxon>Euteleostomi</taxon>
        <taxon>Actinopterygii</taxon>
        <taxon>Neopterygii</taxon>
        <taxon>Teleostei</taxon>
        <taxon>Anguilliformes</taxon>
        <taxon>Anguillidae</taxon>
        <taxon>Anguilla</taxon>
    </lineage>
</organism>
<dbReference type="EMBL" id="GBXM01034132">
    <property type="protein sequence ID" value="JAH74445.1"/>
    <property type="molecule type" value="Transcribed_RNA"/>
</dbReference>
<reference evidence="1" key="1">
    <citation type="submission" date="2014-11" db="EMBL/GenBank/DDBJ databases">
        <authorList>
            <person name="Amaro Gonzalez C."/>
        </authorList>
    </citation>
    <scope>NUCLEOTIDE SEQUENCE</scope>
</reference>